<dbReference type="InterPro" id="IPR013610">
    <property type="entry name" value="ArdC_N"/>
</dbReference>
<dbReference type="EMBL" id="AP017655">
    <property type="protein sequence ID" value="BAV64337.1"/>
    <property type="molecule type" value="Genomic_DNA"/>
</dbReference>
<dbReference type="GO" id="GO:0003697">
    <property type="term" value="F:single-stranded DNA binding"/>
    <property type="evidence" value="ECO:0007669"/>
    <property type="project" value="InterPro"/>
</dbReference>
<name>A0A1E1F1E0_9SPHN</name>
<keyword evidence="4" id="KW-1185">Reference proteome</keyword>
<evidence type="ECO:0000313" key="3">
    <source>
        <dbReference type="EMBL" id="BAV64337.1"/>
    </source>
</evidence>
<reference evidence="3 4" key="1">
    <citation type="submission" date="2016-10" db="EMBL/GenBank/DDBJ databases">
        <title>Complete Genome Sequence of the Nonylphenol-Degrading Bacterium Sphingobium cloacae JCM 10874T.</title>
        <authorList>
            <person name="Ootsuka M."/>
            <person name="Nishizawa T."/>
            <person name="Ohta H."/>
        </authorList>
    </citation>
    <scope>NUCLEOTIDE SEQUENCE [LARGE SCALE GENOMIC DNA]</scope>
    <source>
        <strain evidence="3 4">JCM 10874</strain>
    </source>
</reference>
<sequence length="299" mass="33688">MKQDVYERVTAHIVTALENGVRPWFQPWNAEHAAGRITRPLRSNGQPYRGINVLMLWGAACERGYNAPIWMTYKQAQELGGNVRKGEKGNLVVYANTITKTETDENGQESERDIPFMKGYTVFNVEQVEGLPAHFYALAERPADTVQRIAHAEAFFAATRADIRHGGSRAFFSPAQDFVQMPPFEAFREAEAYYATLAHEMTHWTKGANRLERDFGRKRWGDEGYAMEELVAELGAAFLCADLSLSPRPRDEHAAYIGNWLKVLKEDKRAIFSAAAHAQRAADYLHSLQPQPDALQDAA</sequence>
<dbReference type="OrthoDB" id="9792687at2"/>
<dbReference type="Pfam" id="PF18818">
    <property type="entry name" value="MPTase-PolyVal"/>
    <property type="match status" value="1"/>
</dbReference>
<dbReference type="AlphaFoldDB" id="A0A1E1F1E0"/>
<evidence type="ECO:0000259" key="2">
    <source>
        <dbReference type="Pfam" id="PF18818"/>
    </source>
</evidence>
<accession>A0A1E1F1E0</accession>
<feature type="domain" description="Polyvalent protein metallopeptidase" evidence="2">
    <location>
        <begin position="151"/>
        <end position="277"/>
    </location>
</feature>
<dbReference type="InterPro" id="IPR041459">
    <property type="entry name" value="MPTase-PolyVal"/>
</dbReference>
<dbReference type="PIRSF" id="PIRSF037112">
    <property type="entry name" value="Antirestriction_ArdC"/>
    <property type="match status" value="1"/>
</dbReference>
<gene>
    <name evidence="3" type="ORF">SCLO_1012970</name>
</gene>
<feature type="domain" description="N-terminal" evidence="1">
    <location>
        <begin position="3"/>
        <end position="123"/>
    </location>
</feature>
<protein>
    <submittedName>
        <fullName evidence="3">Antirestriction protein</fullName>
    </submittedName>
</protein>
<dbReference type="Proteomes" id="UP000218272">
    <property type="component" value="Chromosome SCLO_1"/>
</dbReference>
<dbReference type="KEGG" id="sclo:SCLO_1012970"/>
<dbReference type="Pfam" id="PF08401">
    <property type="entry name" value="ArdcN"/>
    <property type="match status" value="1"/>
</dbReference>
<organism evidence="3 4">
    <name type="scientific">Sphingobium cloacae</name>
    <dbReference type="NCBI Taxonomy" id="120107"/>
    <lineage>
        <taxon>Bacteria</taxon>
        <taxon>Pseudomonadati</taxon>
        <taxon>Pseudomonadota</taxon>
        <taxon>Alphaproteobacteria</taxon>
        <taxon>Sphingomonadales</taxon>
        <taxon>Sphingomonadaceae</taxon>
        <taxon>Sphingobium</taxon>
    </lineage>
</organism>
<evidence type="ECO:0000313" key="4">
    <source>
        <dbReference type="Proteomes" id="UP000218272"/>
    </source>
</evidence>
<dbReference type="InterPro" id="IPR017113">
    <property type="entry name" value="Antirestriction_ArdC"/>
</dbReference>
<proteinExistence type="predicted"/>
<evidence type="ECO:0000259" key="1">
    <source>
        <dbReference type="Pfam" id="PF08401"/>
    </source>
</evidence>